<dbReference type="AlphaFoldDB" id="A0A4D9CXG8"/>
<evidence type="ECO:0000256" key="1">
    <source>
        <dbReference type="SAM" id="MobiDB-lite"/>
    </source>
</evidence>
<feature type="region of interest" description="Disordered" evidence="1">
    <location>
        <begin position="95"/>
        <end position="124"/>
    </location>
</feature>
<name>A0A4D9CXG8_9STRA</name>
<gene>
    <name evidence="2" type="ORF">NSK_007425</name>
</gene>
<evidence type="ECO:0000313" key="2">
    <source>
        <dbReference type="EMBL" id="TFJ81249.1"/>
    </source>
</evidence>
<reference evidence="2 3" key="1">
    <citation type="submission" date="2019-01" db="EMBL/GenBank/DDBJ databases">
        <title>Nuclear Genome Assembly of the Microalgal Biofuel strain Nannochloropsis salina CCMP1776.</title>
        <authorList>
            <person name="Hovde B."/>
        </authorList>
    </citation>
    <scope>NUCLEOTIDE SEQUENCE [LARGE SCALE GENOMIC DNA]</scope>
    <source>
        <strain evidence="2 3">CCMP1776</strain>
    </source>
</reference>
<organism evidence="2 3">
    <name type="scientific">Nannochloropsis salina CCMP1776</name>
    <dbReference type="NCBI Taxonomy" id="1027361"/>
    <lineage>
        <taxon>Eukaryota</taxon>
        <taxon>Sar</taxon>
        <taxon>Stramenopiles</taxon>
        <taxon>Ochrophyta</taxon>
        <taxon>Eustigmatophyceae</taxon>
        <taxon>Eustigmatales</taxon>
        <taxon>Monodopsidaceae</taxon>
        <taxon>Microchloropsis</taxon>
        <taxon>Microchloropsis salina</taxon>
    </lineage>
</organism>
<evidence type="ECO:0000313" key="3">
    <source>
        <dbReference type="Proteomes" id="UP000355283"/>
    </source>
</evidence>
<proteinExistence type="predicted"/>
<feature type="region of interest" description="Disordered" evidence="1">
    <location>
        <begin position="142"/>
        <end position="170"/>
    </location>
</feature>
<dbReference type="Proteomes" id="UP000355283">
    <property type="component" value="Unassembled WGS sequence"/>
</dbReference>
<accession>A0A4D9CXG8</accession>
<comment type="caution">
    <text evidence="2">The sequence shown here is derived from an EMBL/GenBank/DDBJ whole genome shotgun (WGS) entry which is preliminary data.</text>
</comment>
<feature type="region of interest" description="Disordered" evidence="1">
    <location>
        <begin position="216"/>
        <end position="255"/>
    </location>
</feature>
<keyword evidence="3" id="KW-1185">Reference proteome</keyword>
<dbReference type="EMBL" id="SDOX01000129">
    <property type="protein sequence ID" value="TFJ81249.1"/>
    <property type="molecule type" value="Genomic_DNA"/>
</dbReference>
<protein>
    <submittedName>
        <fullName evidence="2">Uncharacterized protein</fullName>
    </submittedName>
</protein>
<sequence>MPLPTHEPHFGALSKGSQQPAHLLQAGGSTAACLHLNMDVRTENFCGSSPRGGGADFLALFATSHTSSSLPLSGLTVEAPPYVAGAAGIPSTCTTSTMSMAPSSPGASPPSSSSSSSSSDPAYSDTVDMASLLQNVCEEADNDTGKMCHPSRSPSDPHPPSQTTRAHGFSSSVAFPPSPFGAFYAACATSPAHPGLRAFAVAGLVPSPSPSPRGLYLNPISLQAPGGGAGQEWEDGREGGKTDDSDAFFASPSPR</sequence>
<feature type="compositionally biased region" description="Basic and acidic residues" evidence="1">
    <location>
        <begin position="234"/>
        <end position="244"/>
    </location>
</feature>